<dbReference type="Proteomes" id="UP001054945">
    <property type="component" value="Unassembled WGS sequence"/>
</dbReference>
<gene>
    <name evidence="1" type="ORF">CEXT_9371</name>
</gene>
<dbReference type="AlphaFoldDB" id="A0AAV4NQY7"/>
<sequence>MTETNYSELCRMVNVSNVVHVIKLNWMSMSFVDDKCILRDIDMPGNVCLGGLCLSLDCHSMNDECNIVSPVLMINVS</sequence>
<comment type="caution">
    <text evidence="1">The sequence shown here is derived from an EMBL/GenBank/DDBJ whole genome shotgun (WGS) entry which is preliminary data.</text>
</comment>
<name>A0AAV4NQY7_CAEEX</name>
<accession>A0AAV4NQY7</accession>
<evidence type="ECO:0000313" key="2">
    <source>
        <dbReference type="Proteomes" id="UP001054945"/>
    </source>
</evidence>
<evidence type="ECO:0000313" key="1">
    <source>
        <dbReference type="EMBL" id="GIX86111.1"/>
    </source>
</evidence>
<dbReference type="EMBL" id="BPLR01021114">
    <property type="protein sequence ID" value="GIX86111.1"/>
    <property type="molecule type" value="Genomic_DNA"/>
</dbReference>
<proteinExistence type="predicted"/>
<keyword evidence="2" id="KW-1185">Reference proteome</keyword>
<organism evidence="1 2">
    <name type="scientific">Caerostris extrusa</name>
    <name type="common">Bark spider</name>
    <name type="synonym">Caerostris bankana</name>
    <dbReference type="NCBI Taxonomy" id="172846"/>
    <lineage>
        <taxon>Eukaryota</taxon>
        <taxon>Metazoa</taxon>
        <taxon>Ecdysozoa</taxon>
        <taxon>Arthropoda</taxon>
        <taxon>Chelicerata</taxon>
        <taxon>Arachnida</taxon>
        <taxon>Araneae</taxon>
        <taxon>Araneomorphae</taxon>
        <taxon>Entelegynae</taxon>
        <taxon>Araneoidea</taxon>
        <taxon>Araneidae</taxon>
        <taxon>Caerostris</taxon>
    </lineage>
</organism>
<protein>
    <submittedName>
        <fullName evidence="1">Uncharacterized protein</fullName>
    </submittedName>
</protein>
<reference evidence="1 2" key="1">
    <citation type="submission" date="2021-06" db="EMBL/GenBank/DDBJ databases">
        <title>Caerostris extrusa draft genome.</title>
        <authorList>
            <person name="Kono N."/>
            <person name="Arakawa K."/>
        </authorList>
    </citation>
    <scope>NUCLEOTIDE SEQUENCE [LARGE SCALE GENOMIC DNA]</scope>
</reference>